<evidence type="ECO:0000256" key="18">
    <source>
        <dbReference type="ARBA" id="ARBA00023136"/>
    </source>
</evidence>
<dbReference type="InterPro" id="IPR001245">
    <property type="entry name" value="Ser-Thr/Tyr_kinase_cat_dom"/>
</dbReference>
<evidence type="ECO:0000256" key="16">
    <source>
        <dbReference type="ARBA" id="ARBA00022840"/>
    </source>
</evidence>
<evidence type="ECO:0000256" key="17">
    <source>
        <dbReference type="ARBA" id="ARBA00022989"/>
    </source>
</evidence>
<dbReference type="AlphaFoldDB" id="A0A835AFR7"/>
<dbReference type="PROSITE" id="PS00108">
    <property type="entry name" value="PROTEIN_KINASE_ST"/>
    <property type="match status" value="1"/>
</dbReference>
<organism evidence="29 30">
    <name type="scientific">Digitaria exilis</name>
    <dbReference type="NCBI Taxonomy" id="1010633"/>
    <lineage>
        <taxon>Eukaryota</taxon>
        <taxon>Viridiplantae</taxon>
        <taxon>Streptophyta</taxon>
        <taxon>Embryophyta</taxon>
        <taxon>Tracheophyta</taxon>
        <taxon>Spermatophyta</taxon>
        <taxon>Magnoliopsida</taxon>
        <taxon>Liliopsida</taxon>
        <taxon>Poales</taxon>
        <taxon>Poaceae</taxon>
        <taxon>PACMAD clade</taxon>
        <taxon>Panicoideae</taxon>
        <taxon>Panicodae</taxon>
        <taxon>Paniceae</taxon>
        <taxon>Anthephorinae</taxon>
        <taxon>Digitaria</taxon>
    </lineage>
</organism>
<dbReference type="InterPro" id="IPR008271">
    <property type="entry name" value="Ser/Thr_kinase_AS"/>
</dbReference>
<dbReference type="Gene3D" id="3.80.10.10">
    <property type="entry name" value="Ribonuclease Inhibitor"/>
    <property type="match status" value="1"/>
</dbReference>
<sequence length="644" mass="70662">MTNLSTNLETLDLGSNHITGTIPSGVGDLVGLSLLFLDNNMLTGPVPSSIGKLHSLYGMELSNNRFYGKMPTSIGNLAQLSELHLNENNFSGAIPVDLAGCKNLLALNLSSNSLSGNIPKGLFEKMEQLSFFLDLSNNQLTNSIPDEFSSLMNLQALNISNNMISGKIPSTLGSCVLLQELRLENNLLEGGIPLSLGDLKGIKEVDFSKNDLSGEIPEFFELFNDLQYLNLSFNNLDGPIPTKGIFANVTSSLFLQGNPRLCTNRPGRYIPLCSSVVSERKNSFNVKLLAILLPCMAVALLFALFLIKRKNKDSRPLSDSSIEFKNLSYNDLRKATNGFSNTNLIGSGLSGLVYKGSLPEQNCQMVAVKVFKLGQSSSSKSFVAECRALRNIRHRNLVKVVNACSTYDPSGNEFKALVLEYMPNGTLEDHLHTKSPRYGYLSLRARISIVVDVAAVLEYLHVWSIPPMVHCDLKPSNILFDENNVARVGDFGLSQFLHGLSSSKYGMGSKMSTEGDVYSYGIMLLEILIGKRPTDELFNDGVTLRKYVEEALPQIGEILDPDLSVEIREDHKSHTHLLEQGNVTEVQKCILQLLNIGLKCTEEAPKHRPNIQDVYSEVVAVKEHFLSGSAKGNMTNFGGGNNKS</sequence>
<evidence type="ECO:0000256" key="9">
    <source>
        <dbReference type="ARBA" id="ARBA00022626"/>
    </source>
</evidence>
<accession>A0A835AFR7</accession>
<evidence type="ECO:0000256" key="12">
    <source>
        <dbReference type="ARBA" id="ARBA00022729"/>
    </source>
</evidence>
<evidence type="ECO:0000256" key="5">
    <source>
        <dbReference type="ARBA" id="ARBA00022475"/>
    </source>
</evidence>
<keyword evidence="5" id="KW-1003">Cell membrane</keyword>
<dbReference type="Proteomes" id="UP000636709">
    <property type="component" value="Unassembled WGS sequence"/>
</dbReference>
<dbReference type="FunFam" id="1.10.510.10:FF:000358">
    <property type="entry name" value="Putative leucine-rich repeat receptor-like serine/threonine-protein kinase"/>
    <property type="match status" value="1"/>
</dbReference>
<dbReference type="GO" id="GO:0004674">
    <property type="term" value="F:protein serine/threonine kinase activity"/>
    <property type="evidence" value="ECO:0007669"/>
    <property type="project" value="UniProtKB-KW"/>
</dbReference>
<dbReference type="GO" id="GO:0005789">
    <property type="term" value="C:endoplasmic reticulum membrane"/>
    <property type="evidence" value="ECO:0007669"/>
    <property type="project" value="UniProtKB-SubCell"/>
</dbReference>
<dbReference type="Pfam" id="PF07714">
    <property type="entry name" value="PK_Tyr_Ser-Thr"/>
    <property type="match status" value="1"/>
</dbReference>
<protein>
    <recommendedName>
        <fullName evidence="25">Receptor kinase-like protein Xa21</fullName>
        <ecNumber evidence="4">2.7.11.1</ecNumber>
    </recommendedName>
</protein>
<evidence type="ECO:0000259" key="28">
    <source>
        <dbReference type="PROSITE" id="PS50011"/>
    </source>
</evidence>
<evidence type="ECO:0000256" key="21">
    <source>
        <dbReference type="ARBA" id="ARBA00047899"/>
    </source>
</evidence>
<evidence type="ECO:0000256" key="2">
    <source>
        <dbReference type="ARBA" id="ARBA00004389"/>
    </source>
</evidence>
<evidence type="ECO:0000256" key="3">
    <source>
        <dbReference type="ARBA" id="ARBA00009592"/>
    </source>
</evidence>
<evidence type="ECO:0000313" key="29">
    <source>
        <dbReference type="EMBL" id="KAF8661024.1"/>
    </source>
</evidence>
<comment type="caution">
    <text evidence="29">The sequence shown here is derived from an EMBL/GenBank/DDBJ whole genome shotgun (WGS) entry which is preliminary data.</text>
</comment>
<dbReference type="GO" id="GO:0005524">
    <property type="term" value="F:ATP binding"/>
    <property type="evidence" value="ECO:0007669"/>
    <property type="project" value="UniProtKB-UniRule"/>
</dbReference>
<comment type="catalytic activity">
    <reaction evidence="22">
        <text>L-seryl-[protein] + ATP = O-phospho-L-seryl-[protein] + ADP + H(+)</text>
        <dbReference type="Rhea" id="RHEA:17989"/>
        <dbReference type="Rhea" id="RHEA-COMP:9863"/>
        <dbReference type="Rhea" id="RHEA-COMP:11604"/>
        <dbReference type="ChEBI" id="CHEBI:15378"/>
        <dbReference type="ChEBI" id="CHEBI:29999"/>
        <dbReference type="ChEBI" id="CHEBI:30616"/>
        <dbReference type="ChEBI" id="CHEBI:83421"/>
        <dbReference type="ChEBI" id="CHEBI:456216"/>
        <dbReference type="EC" id="2.7.11.1"/>
    </reaction>
</comment>
<dbReference type="EC" id="2.7.11.1" evidence="4"/>
<evidence type="ECO:0000256" key="20">
    <source>
        <dbReference type="ARBA" id="ARBA00023180"/>
    </source>
</evidence>
<dbReference type="PANTHER" id="PTHR27008:SF499">
    <property type="entry name" value="OS06G0581500 PROTEIN"/>
    <property type="match status" value="1"/>
</dbReference>
<dbReference type="SUPFAM" id="SSF56112">
    <property type="entry name" value="Protein kinase-like (PK-like)"/>
    <property type="match status" value="1"/>
</dbReference>
<name>A0A835AFR7_9POAL</name>
<keyword evidence="8" id="KW-0433">Leucine-rich repeat</keyword>
<evidence type="ECO:0000256" key="23">
    <source>
        <dbReference type="ARBA" id="ARBA00054320"/>
    </source>
</evidence>
<evidence type="ECO:0000256" key="15">
    <source>
        <dbReference type="ARBA" id="ARBA00022777"/>
    </source>
</evidence>
<dbReference type="InterPro" id="IPR017441">
    <property type="entry name" value="Protein_kinase_ATP_BS"/>
</dbReference>
<evidence type="ECO:0000256" key="13">
    <source>
        <dbReference type="ARBA" id="ARBA00022737"/>
    </source>
</evidence>
<evidence type="ECO:0000256" key="24">
    <source>
        <dbReference type="ARBA" id="ARBA00056628"/>
    </source>
</evidence>
<proteinExistence type="inferred from homology"/>
<keyword evidence="14 26" id="KW-0547">Nucleotide-binding</keyword>
<evidence type="ECO:0000256" key="27">
    <source>
        <dbReference type="SAM" id="Phobius"/>
    </source>
</evidence>
<dbReference type="GO" id="GO:0005886">
    <property type="term" value="C:plasma membrane"/>
    <property type="evidence" value="ECO:0007669"/>
    <property type="project" value="UniProtKB-SubCell"/>
</dbReference>
<dbReference type="SMART" id="SM00220">
    <property type="entry name" value="S_TKc"/>
    <property type="match status" value="1"/>
</dbReference>
<feature type="binding site" evidence="26">
    <location>
        <position position="369"/>
    </location>
    <ligand>
        <name>ATP</name>
        <dbReference type="ChEBI" id="CHEBI:30616"/>
    </ligand>
</feature>
<dbReference type="Gene3D" id="3.30.200.20">
    <property type="entry name" value="Phosphorylase Kinase, domain 1"/>
    <property type="match status" value="1"/>
</dbReference>
<dbReference type="PROSITE" id="PS00107">
    <property type="entry name" value="PROTEIN_KINASE_ATP"/>
    <property type="match status" value="1"/>
</dbReference>
<evidence type="ECO:0000256" key="10">
    <source>
        <dbReference type="ARBA" id="ARBA00022679"/>
    </source>
</evidence>
<evidence type="ECO:0000256" key="11">
    <source>
        <dbReference type="ARBA" id="ARBA00022692"/>
    </source>
</evidence>
<comment type="similarity">
    <text evidence="3">Belongs to the RLP family.</text>
</comment>
<feature type="domain" description="Protein kinase" evidence="28">
    <location>
        <begin position="339"/>
        <end position="626"/>
    </location>
</feature>
<keyword evidence="17 27" id="KW-1133">Transmembrane helix</keyword>
<keyword evidence="6" id="KW-0723">Serine/threonine-protein kinase</keyword>
<dbReference type="FunFam" id="3.80.10.10:FF:000111">
    <property type="entry name" value="LRR receptor-like serine/threonine-protein kinase ERECTA"/>
    <property type="match status" value="1"/>
</dbReference>
<keyword evidence="30" id="KW-1185">Reference proteome</keyword>
<evidence type="ECO:0000256" key="4">
    <source>
        <dbReference type="ARBA" id="ARBA00012513"/>
    </source>
</evidence>
<comment type="subcellular location">
    <subcellularLocation>
        <location evidence="1">Cell membrane</location>
        <topology evidence="1">Single-pass membrane protein</topology>
    </subcellularLocation>
    <subcellularLocation>
        <location evidence="2">Endoplasmic reticulum membrane</location>
        <topology evidence="2">Single-pass membrane protein</topology>
    </subcellularLocation>
</comment>
<evidence type="ECO:0000256" key="19">
    <source>
        <dbReference type="ARBA" id="ARBA00023170"/>
    </source>
</evidence>
<keyword evidence="10" id="KW-0808">Transferase</keyword>
<dbReference type="InterPro" id="IPR051809">
    <property type="entry name" value="Plant_receptor-like_S/T_kinase"/>
</dbReference>
<gene>
    <name evidence="29" type="ORF">HU200_057117</name>
</gene>
<evidence type="ECO:0000256" key="22">
    <source>
        <dbReference type="ARBA" id="ARBA00048679"/>
    </source>
</evidence>
<dbReference type="FunFam" id="3.80.10.10:FF:000383">
    <property type="entry name" value="Leucine-rich repeat receptor protein kinase EMS1"/>
    <property type="match status" value="1"/>
</dbReference>
<evidence type="ECO:0000256" key="6">
    <source>
        <dbReference type="ARBA" id="ARBA00022527"/>
    </source>
</evidence>
<reference evidence="29" key="1">
    <citation type="submission" date="2020-07" db="EMBL/GenBank/DDBJ databases">
        <title>Genome sequence and genetic diversity analysis of an under-domesticated orphan crop, white fonio (Digitaria exilis).</title>
        <authorList>
            <person name="Bennetzen J.L."/>
            <person name="Chen S."/>
            <person name="Ma X."/>
            <person name="Wang X."/>
            <person name="Yssel A.E.J."/>
            <person name="Chaluvadi S.R."/>
            <person name="Johnson M."/>
            <person name="Gangashetty P."/>
            <person name="Hamidou F."/>
            <person name="Sanogo M.D."/>
            <person name="Zwaenepoel A."/>
            <person name="Wallace J."/>
            <person name="Van De Peer Y."/>
            <person name="Van Deynze A."/>
        </authorList>
    </citation>
    <scope>NUCLEOTIDE SEQUENCE</scope>
    <source>
        <tissue evidence="29">Leaves</tissue>
    </source>
</reference>
<evidence type="ECO:0000256" key="26">
    <source>
        <dbReference type="PROSITE-ProRule" id="PRU10141"/>
    </source>
</evidence>
<feature type="transmembrane region" description="Helical" evidence="27">
    <location>
        <begin position="288"/>
        <end position="307"/>
    </location>
</feature>
<dbReference type="InterPro" id="IPR011009">
    <property type="entry name" value="Kinase-like_dom_sf"/>
</dbReference>
<dbReference type="FunFam" id="3.30.200.20:FF:000432">
    <property type="entry name" value="LRR receptor-like serine/threonine-protein kinase EFR"/>
    <property type="match status" value="1"/>
</dbReference>
<dbReference type="PROSITE" id="PS50011">
    <property type="entry name" value="PROTEIN_KINASE_DOM"/>
    <property type="match status" value="1"/>
</dbReference>
<dbReference type="Gene3D" id="1.10.510.10">
    <property type="entry name" value="Transferase(Phosphotransferase) domain 1"/>
    <property type="match status" value="1"/>
</dbReference>
<keyword evidence="9" id="KW-1070">Brassinosteroid signaling pathway</keyword>
<evidence type="ECO:0000256" key="25">
    <source>
        <dbReference type="ARBA" id="ARBA00072040"/>
    </source>
</evidence>
<evidence type="ECO:0000313" key="30">
    <source>
        <dbReference type="Proteomes" id="UP000636709"/>
    </source>
</evidence>
<comment type="catalytic activity">
    <reaction evidence="21">
        <text>L-threonyl-[protein] + ATP = O-phospho-L-threonyl-[protein] + ADP + H(+)</text>
        <dbReference type="Rhea" id="RHEA:46608"/>
        <dbReference type="Rhea" id="RHEA-COMP:11060"/>
        <dbReference type="Rhea" id="RHEA-COMP:11605"/>
        <dbReference type="ChEBI" id="CHEBI:15378"/>
        <dbReference type="ChEBI" id="CHEBI:30013"/>
        <dbReference type="ChEBI" id="CHEBI:30616"/>
        <dbReference type="ChEBI" id="CHEBI:61977"/>
        <dbReference type="ChEBI" id="CHEBI:456216"/>
        <dbReference type="EC" id="2.7.11.1"/>
    </reaction>
</comment>
<dbReference type="EMBL" id="JACEFO010002416">
    <property type="protein sequence ID" value="KAF8661024.1"/>
    <property type="molecule type" value="Genomic_DNA"/>
</dbReference>
<dbReference type="Pfam" id="PF13855">
    <property type="entry name" value="LRR_8"/>
    <property type="match status" value="1"/>
</dbReference>
<keyword evidence="19" id="KW-0675">Receptor</keyword>
<keyword evidence="20" id="KW-0325">Glycoprotein</keyword>
<comment type="function">
    <text evidence="24">The processed protein kinase Xa21 chain released by protein cleavage after X.oryzae pv. oryzae protein Ax21 detection translocates into the nucleus where it can bind and regulate WRKY62, a transcription factor. Confers resistance to the bacterial pathogen X.oryzae pv. oryzae (Xoo).</text>
</comment>
<dbReference type="InterPro" id="IPR000719">
    <property type="entry name" value="Prot_kinase_dom"/>
</dbReference>
<keyword evidence="11 27" id="KW-0812">Transmembrane</keyword>
<dbReference type="SUPFAM" id="SSF52058">
    <property type="entry name" value="L domain-like"/>
    <property type="match status" value="1"/>
</dbReference>
<dbReference type="PANTHER" id="PTHR27008">
    <property type="entry name" value="OS04G0122200 PROTEIN"/>
    <property type="match status" value="1"/>
</dbReference>
<keyword evidence="12" id="KW-0732">Signal</keyword>
<evidence type="ECO:0000256" key="14">
    <source>
        <dbReference type="ARBA" id="ARBA00022741"/>
    </source>
</evidence>
<dbReference type="InterPro" id="IPR032675">
    <property type="entry name" value="LRR_dom_sf"/>
</dbReference>
<evidence type="ECO:0000256" key="7">
    <source>
        <dbReference type="ARBA" id="ARBA00022553"/>
    </source>
</evidence>
<dbReference type="InterPro" id="IPR001611">
    <property type="entry name" value="Leu-rich_rpt"/>
</dbReference>
<keyword evidence="15" id="KW-0418">Kinase</keyword>
<keyword evidence="13" id="KW-0677">Repeat</keyword>
<keyword evidence="7" id="KW-0597">Phosphoprotein</keyword>
<dbReference type="OrthoDB" id="5789657at2759"/>
<dbReference type="Pfam" id="PF00560">
    <property type="entry name" value="LRR_1"/>
    <property type="match status" value="6"/>
</dbReference>
<keyword evidence="18 27" id="KW-0472">Membrane</keyword>
<dbReference type="GO" id="GO:0009742">
    <property type="term" value="P:brassinosteroid mediated signaling pathway"/>
    <property type="evidence" value="ECO:0007669"/>
    <property type="project" value="UniProtKB-KW"/>
</dbReference>
<comment type="function">
    <text evidence="23">Receptor kinase that detects X.oryzae pv. oryzae protein Ax21 to promote innate immunity. Following X.oryzae pv. oryzae protein Ax21 detection, undergoes cleavage, releasing the processed protein kinase Xa21 chain.</text>
</comment>
<evidence type="ECO:0000256" key="8">
    <source>
        <dbReference type="ARBA" id="ARBA00022614"/>
    </source>
</evidence>
<keyword evidence="16 26" id="KW-0067">ATP-binding</keyword>
<evidence type="ECO:0000256" key="1">
    <source>
        <dbReference type="ARBA" id="ARBA00004162"/>
    </source>
</evidence>